<organism evidence="1">
    <name type="scientific">marine metagenome</name>
    <dbReference type="NCBI Taxonomy" id="408172"/>
    <lineage>
        <taxon>unclassified sequences</taxon>
        <taxon>metagenomes</taxon>
        <taxon>ecological metagenomes</taxon>
    </lineage>
</organism>
<dbReference type="SUPFAM" id="SSF53335">
    <property type="entry name" value="S-adenosyl-L-methionine-dependent methyltransferases"/>
    <property type="match status" value="1"/>
</dbReference>
<proteinExistence type="predicted"/>
<sequence length="139" mass="14330">MNVSLLHFLSCTGLVLVGSALLEAEEPLTIGGVHGGLVVQVGADESDAAARLSRTGRYLIHLLDIASSTVEKAQKSLRSDGIYGLASAEALAAPGHLPYAENVVNAVMLQSLGEMPLSEVFRILTPGGALLVAPSIGLK</sequence>
<protein>
    <recommendedName>
        <fullName evidence="2">Methyltransferase type 11 domain-containing protein</fullName>
    </recommendedName>
</protein>
<evidence type="ECO:0008006" key="2">
    <source>
        <dbReference type="Google" id="ProtNLM"/>
    </source>
</evidence>
<evidence type="ECO:0000313" key="1">
    <source>
        <dbReference type="EMBL" id="SVD34320.1"/>
    </source>
</evidence>
<gene>
    <name evidence="1" type="ORF">METZ01_LOCUS387174</name>
</gene>
<dbReference type="AlphaFoldDB" id="A0A382UJE5"/>
<reference evidence="1" key="1">
    <citation type="submission" date="2018-05" db="EMBL/GenBank/DDBJ databases">
        <authorList>
            <person name="Lanie J.A."/>
            <person name="Ng W.-L."/>
            <person name="Kazmierczak K.M."/>
            <person name="Andrzejewski T.M."/>
            <person name="Davidsen T.M."/>
            <person name="Wayne K.J."/>
            <person name="Tettelin H."/>
            <person name="Glass J.I."/>
            <person name="Rusch D."/>
            <person name="Podicherti R."/>
            <person name="Tsui H.-C.T."/>
            <person name="Winkler M.E."/>
        </authorList>
    </citation>
    <scope>NUCLEOTIDE SEQUENCE</scope>
</reference>
<name>A0A382UJE5_9ZZZZ</name>
<feature type="non-terminal residue" evidence="1">
    <location>
        <position position="139"/>
    </location>
</feature>
<dbReference type="InterPro" id="IPR029063">
    <property type="entry name" value="SAM-dependent_MTases_sf"/>
</dbReference>
<dbReference type="Gene3D" id="3.40.50.150">
    <property type="entry name" value="Vaccinia Virus protein VP39"/>
    <property type="match status" value="1"/>
</dbReference>
<dbReference type="EMBL" id="UINC01144666">
    <property type="protein sequence ID" value="SVD34320.1"/>
    <property type="molecule type" value="Genomic_DNA"/>
</dbReference>
<accession>A0A382UJE5</accession>